<evidence type="ECO:0000313" key="3">
    <source>
        <dbReference type="Proteomes" id="UP000522163"/>
    </source>
</evidence>
<feature type="domain" description="AAA+ ATPase" evidence="1">
    <location>
        <begin position="21"/>
        <end position="171"/>
    </location>
</feature>
<evidence type="ECO:0000259" key="1">
    <source>
        <dbReference type="SMART" id="SM00382"/>
    </source>
</evidence>
<proteinExistence type="predicted"/>
<dbReference type="EMBL" id="JACHHH010000013">
    <property type="protein sequence ID" value="MBB6042238.1"/>
    <property type="molecule type" value="Genomic_DNA"/>
</dbReference>
<reference evidence="2 3" key="1">
    <citation type="submission" date="2020-08" db="EMBL/GenBank/DDBJ databases">
        <title>Genomic Encyclopedia of Type Strains, Phase IV (KMG-IV): sequencing the most valuable type-strain genomes for metagenomic binning, comparative biology and taxonomic classification.</title>
        <authorList>
            <person name="Goeker M."/>
        </authorList>
    </citation>
    <scope>NUCLEOTIDE SEQUENCE [LARGE SCALE GENOMIC DNA]</scope>
    <source>
        <strain evidence="2 3">DSM 17245</strain>
    </source>
</reference>
<dbReference type="Pfam" id="PF03008">
    <property type="entry name" value="DUF234"/>
    <property type="match status" value="1"/>
</dbReference>
<dbReference type="SUPFAM" id="SSF52540">
    <property type="entry name" value="P-loop containing nucleoside triphosphate hydrolases"/>
    <property type="match status" value="1"/>
</dbReference>
<dbReference type="PANTHER" id="PTHR34704">
    <property type="entry name" value="ATPASE"/>
    <property type="match status" value="1"/>
</dbReference>
<accession>A0A7W9SHE8</accession>
<gene>
    <name evidence="2" type="ORF">HNQ46_002234</name>
</gene>
<dbReference type="Pfam" id="PF01637">
    <property type="entry name" value="ATPase_2"/>
    <property type="match status" value="1"/>
</dbReference>
<dbReference type="RefSeq" id="WP_183684724.1">
    <property type="nucleotide sequence ID" value="NZ_JACHHH010000013.1"/>
</dbReference>
<dbReference type="GeneID" id="85015745"/>
<evidence type="ECO:0000313" key="2">
    <source>
        <dbReference type="EMBL" id="MBB6042238.1"/>
    </source>
</evidence>
<dbReference type="InterPro" id="IPR004256">
    <property type="entry name" value="DUF234"/>
</dbReference>
<dbReference type="SMART" id="SM00382">
    <property type="entry name" value="AAA"/>
    <property type="match status" value="1"/>
</dbReference>
<dbReference type="InterPro" id="IPR027417">
    <property type="entry name" value="P-loop_NTPase"/>
</dbReference>
<dbReference type="PANTHER" id="PTHR34704:SF1">
    <property type="entry name" value="ATPASE"/>
    <property type="match status" value="1"/>
</dbReference>
<dbReference type="Proteomes" id="UP000522163">
    <property type="component" value="Unassembled WGS sequence"/>
</dbReference>
<sequence length="459" mass="53841">MKFIGREEEVRKIKGLYQSPGMEVLLLYGRRRIGKSELMKHSMQFFEGKRIYYECKQTSEMNNVESLATLLSEEFGYPKISFSGLEEVLDFLFKRATEENILLILDEYSYLSDVLKGMDSVLQALIDKYRNRSKLKLALCGSFVDTMQKLIEKENPLFGRFDLVLKLKPMDYYDSAQFYSHFSDEDKVRLYSVFGGIPYYNRLIREDRSVKENIIELIASPGARLENEVLMYLKSEIAKIVNANEVFEAMAKGFSRFNDILSQSHVSSGPSLVDVLDKLIRMELVEKAAPINDENNRKKSGYYIGDPMSLFYYRYIFRYSSQLNVMNSDIFYQRYIQEDFENAYVPKRFETIGKQYLIRQNRAGLIEEPFEKIGRYYYDIPKERRNGEFDIVTYDPKGYIFYEVKFQDKPLSKAEIEKEIAQVKECGLQCYRYGFLSKSGFEAISRDDLLLISLESLYV</sequence>
<protein>
    <recommendedName>
        <fullName evidence="1">AAA+ ATPase domain-containing protein</fullName>
    </recommendedName>
</protein>
<dbReference type="GO" id="GO:0005524">
    <property type="term" value="F:ATP binding"/>
    <property type="evidence" value="ECO:0007669"/>
    <property type="project" value="InterPro"/>
</dbReference>
<name>A0A7W9SHE8_9FIRM</name>
<organism evidence="2 3">
    <name type="scientific">Oribacterium sinus</name>
    <dbReference type="NCBI Taxonomy" id="237576"/>
    <lineage>
        <taxon>Bacteria</taxon>
        <taxon>Bacillati</taxon>
        <taxon>Bacillota</taxon>
        <taxon>Clostridia</taxon>
        <taxon>Lachnospirales</taxon>
        <taxon>Lachnospiraceae</taxon>
        <taxon>Oribacterium</taxon>
    </lineage>
</organism>
<comment type="caution">
    <text evidence="2">The sequence shown here is derived from an EMBL/GenBank/DDBJ whole genome shotgun (WGS) entry which is preliminary data.</text>
</comment>
<dbReference type="InterPro" id="IPR003593">
    <property type="entry name" value="AAA+_ATPase"/>
</dbReference>
<dbReference type="AlphaFoldDB" id="A0A7W9SHE8"/>
<dbReference type="InterPro" id="IPR011579">
    <property type="entry name" value="ATPase_dom"/>
</dbReference>
<dbReference type="Gene3D" id="3.40.50.300">
    <property type="entry name" value="P-loop containing nucleotide triphosphate hydrolases"/>
    <property type="match status" value="2"/>
</dbReference>